<comment type="subcellular location">
    <subcellularLocation>
        <location evidence="1 10">Cytoplasm</location>
    </subcellularLocation>
</comment>
<dbReference type="OrthoDB" id="9802640at2"/>
<evidence type="ECO:0000256" key="10">
    <source>
        <dbReference type="HAMAP-Rule" id="MF_00505"/>
    </source>
</evidence>
<feature type="region of interest" description="A; substrate-binding" evidence="10">
    <location>
        <begin position="1"/>
        <end position="346"/>
    </location>
</feature>
<dbReference type="SUPFAM" id="SSF55874">
    <property type="entry name" value="ATPase domain of HSP90 chaperone/DNA topoisomerase II/histidine kinase"/>
    <property type="match status" value="1"/>
</dbReference>
<reference evidence="13 14" key="1">
    <citation type="journal article" date="2013" name="Genome Biol. Evol.">
        <title>Genome evolution and phylogenomic analysis of candidatus kinetoplastibacterium, the betaproteobacterial endosymbionts of strigomonas and angomonas.</title>
        <authorList>
            <person name="Alves J.M."/>
            <person name="Serrano M.G."/>
            <person name="Maia da Silva F."/>
            <person name="Voegtly L.J."/>
            <person name="Matveyev A.V."/>
            <person name="Teixeira M.M."/>
            <person name="Camargo E.P."/>
            <person name="Buck G.A."/>
        </authorList>
    </citation>
    <scope>NUCLEOTIDE SEQUENCE [LARGE SCALE GENOMIC DNA]</scope>
    <source>
        <strain evidence="13 14">TCC079E</strain>
    </source>
</reference>
<organism evidence="13 14">
    <name type="scientific">Candidatus Kinetoplastidibacterium desouzai TCC079E</name>
    <dbReference type="NCBI Taxonomy" id="1208919"/>
    <lineage>
        <taxon>Bacteria</taxon>
        <taxon>Pseudomonadati</taxon>
        <taxon>Pseudomonadota</taxon>
        <taxon>Betaproteobacteria</taxon>
        <taxon>Candidatus Kinetoplastidibacterium</taxon>
    </lineage>
</organism>
<dbReference type="FunFam" id="3.30.230.80:FF:000002">
    <property type="entry name" value="Molecular chaperone HtpG"/>
    <property type="match status" value="1"/>
</dbReference>
<dbReference type="STRING" id="1208919.CDSE_0293"/>
<dbReference type="GO" id="GO:0140662">
    <property type="term" value="F:ATP-dependent protein folding chaperone"/>
    <property type="evidence" value="ECO:0007669"/>
    <property type="project" value="InterPro"/>
</dbReference>
<dbReference type="InterPro" id="IPR003594">
    <property type="entry name" value="HATPase_dom"/>
</dbReference>
<dbReference type="RefSeq" id="WP_015396050.1">
    <property type="nucleotide sequence ID" value="NC_020294.1"/>
</dbReference>
<dbReference type="Gene3D" id="3.30.230.80">
    <property type="match status" value="1"/>
</dbReference>
<evidence type="ECO:0000256" key="4">
    <source>
        <dbReference type="ARBA" id="ARBA00022741"/>
    </source>
</evidence>
<feature type="binding site" evidence="11">
    <location>
        <position position="346"/>
    </location>
    <ligand>
        <name>ATP</name>
        <dbReference type="ChEBI" id="CHEBI:30616"/>
    </ligand>
</feature>
<protein>
    <recommendedName>
        <fullName evidence="9 10">Chaperone protein HtpG</fullName>
    </recommendedName>
    <alternativeName>
        <fullName evidence="10">Heat shock protein HtpG</fullName>
    </alternativeName>
    <alternativeName>
        <fullName evidence="10">High temperature protein G</fullName>
    </alternativeName>
</protein>
<dbReference type="InterPro" id="IPR037196">
    <property type="entry name" value="HSP90_C"/>
</dbReference>
<proteinExistence type="inferred from homology"/>
<comment type="subunit">
    <text evidence="10">Homodimer.</text>
</comment>
<dbReference type="SUPFAM" id="SSF110942">
    <property type="entry name" value="HSP90 C-terminal domain"/>
    <property type="match status" value="1"/>
</dbReference>
<dbReference type="InterPro" id="IPR020568">
    <property type="entry name" value="Ribosomal_Su5_D2-typ_SF"/>
</dbReference>
<evidence type="ECO:0000256" key="5">
    <source>
        <dbReference type="ARBA" id="ARBA00022840"/>
    </source>
</evidence>
<keyword evidence="6 10" id="KW-0346">Stress response</keyword>
<dbReference type="FunFam" id="3.30.565.10:FF:000009">
    <property type="entry name" value="Molecular chaperone HtpG"/>
    <property type="match status" value="1"/>
</dbReference>
<feature type="binding site" evidence="11">
    <location>
        <begin position="128"/>
        <end position="133"/>
    </location>
    <ligand>
        <name>ATP</name>
        <dbReference type="ChEBI" id="CHEBI:30616"/>
    </ligand>
</feature>
<keyword evidence="3 10" id="KW-0963">Cytoplasm</keyword>
<dbReference type="GO" id="GO:0005737">
    <property type="term" value="C:cytoplasm"/>
    <property type="evidence" value="ECO:0007669"/>
    <property type="project" value="UniProtKB-SubCell"/>
</dbReference>
<dbReference type="KEGG" id="kde:CDSE_0293"/>
<evidence type="ECO:0000256" key="8">
    <source>
        <dbReference type="ARBA" id="ARBA00058590"/>
    </source>
</evidence>
<feature type="binding site" evidence="11">
    <location>
        <begin position="106"/>
        <end position="107"/>
    </location>
    <ligand>
        <name>ATP</name>
        <dbReference type="ChEBI" id="CHEBI:30616"/>
    </ligand>
</feature>
<dbReference type="HAMAP" id="MF_00505">
    <property type="entry name" value="HSP90"/>
    <property type="match status" value="1"/>
</dbReference>
<feature type="binding site" evidence="11">
    <location>
        <position position="105"/>
    </location>
    <ligand>
        <name>ATP</name>
        <dbReference type="ChEBI" id="CHEBI:30616"/>
    </ligand>
</feature>
<dbReference type="Pfam" id="PF00183">
    <property type="entry name" value="HSP90"/>
    <property type="match status" value="1"/>
</dbReference>
<dbReference type="GO" id="GO:0005524">
    <property type="term" value="F:ATP binding"/>
    <property type="evidence" value="ECO:0007669"/>
    <property type="project" value="UniProtKB-UniRule"/>
</dbReference>
<evidence type="ECO:0000256" key="6">
    <source>
        <dbReference type="ARBA" id="ARBA00023016"/>
    </source>
</evidence>
<dbReference type="SMART" id="SM00387">
    <property type="entry name" value="HATPase_c"/>
    <property type="match status" value="1"/>
</dbReference>
<dbReference type="PRINTS" id="PR00775">
    <property type="entry name" value="HEATSHOCK90"/>
</dbReference>
<dbReference type="PROSITE" id="PS00298">
    <property type="entry name" value="HSP90"/>
    <property type="match status" value="1"/>
</dbReference>
<dbReference type="PIRSF" id="PIRSF002583">
    <property type="entry name" value="Hsp90"/>
    <property type="match status" value="1"/>
</dbReference>
<evidence type="ECO:0000256" key="2">
    <source>
        <dbReference type="ARBA" id="ARBA00008239"/>
    </source>
</evidence>
<dbReference type="PATRIC" id="fig|1208919.3.peg.76"/>
<feature type="region of interest" description="C" evidence="10">
    <location>
        <begin position="563"/>
        <end position="635"/>
    </location>
</feature>
<dbReference type="GO" id="GO:0051082">
    <property type="term" value="F:unfolded protein binding"/>
    <property type="evidence" value="ECO:0007669"/>
    <property type="project" value="UniProtKB-UniRule"/>
</dbReference>
<dbReference type="AlphaFoldDB" id="M1LTJ4"/>
<dbReference type="EMBL" id="CP003803">
    <property type="protein sequence ID" value="AGF46639.1"/>
    <property type="molecule type" value="Genomic_DNA"/>
</dbReference>
<dbReference type="InterPro" id="IPR036890">
    <property type="entry name" value="HATPase_C_sf"/>
</dbReference>
<dbReference type="InterPro" id="IPR019805">
    <property type="entry name" value="Heat_shock_protein_90_CS"/>
</dbReference>
<feature type="binding site" evidence="11">
    <location>
        <position position="91"/>
    </location>
    <ligand>
        <name>ATP</name>
        <dbReference type="ChEBI" id="CHEBI:30616"/>
    </ligand>
</feature>
<dbReference type="GO" id="GO:0016887">
    <property type="term" value="F:ATP hydrolysis activity"/>
    <property type="evidence" value="ECO:0007669"/>
    <property type="project" value="InterPro"/>
</dbReference>
<feature type="binding site" evidence="11">
    <location>
        <position position="86"/>
    </location>
    <ligand>
        <name>ATP</name>
        <dbReference type="ChEBI" id="CHEBI:30616"/>
    </ligand>
</feature>
<dbReference type="InterPro" id="IPR001404">
    <property type="entry name" value="Hsp90_fam"/>
</dbReference>
<dbReference type="SUPFAM" id="SSF54211">
    <property type="entry name" value="Ribosomal protein S5 domain 2-like"/>
    <property type="match status" value="1"/>
</dbReference>
<keyword evidence="5 10" id="KW-0067">ATP-binding</keyword>
<feature type="region of interest" description="B" evidence="10">
    <location>
        <begin position="347"/>
        <end position="562"/>
    </location>
</feature>
<dbReference type="CDD" id="cd16927">
    <property type="entry name" value="HATPase_Hsp90-like"/>
    <property type="match status" value="1"/>
</dbReference>
<evidence type="ECO:0000313" key="14">
    <source>
        <dbReference type="Proteomes" id="UP000011547"/>
    </source>
</evidence>
<keyword evidence="7 10" id="KW-0143">Chaperone</keyword>
<evidence type="ECO:0000256" key="7">
    <source>
        <dbReference type="ARBA" id="ARBA00023186"/>
    </source>
</evidence>
<accession>M1LTJ4</accession>
<sequence length="635" mass="73142">MNKSDKFLEPEKMNFQAEVKQLLNLMIHSLYSNKEIFLRELVSNASDACDKLRFESLDVPELLSKDEDFKITVLYDKVDHTITISDNGIGMSRDDVIDNLGTIAKSGTKDFFKNLSGDKKKDAQLIGQFGVGFYSAFIVADLVKVISLKAGLKEDHAICWESDGLGEFTISRGSRKTHGTDIILYLKEDSYELLNGWKLREILRKYSDHVSIPICMYKEEWSEEKKEQVKTTELEVVNQSNALWTRPKSEITDEQYKDFYKLLFHDFNDPLTWTHNKIEGRNEYTQLFYIPKQASFEMWDRDNTHGIKLYVRRIFIMDGSEQLLPRYLRFVRGIIDSSDLDLNVSREILQESRDIRAIKDASVKKILNLIESISNNNNEDYKTFWTEFGEILKEGIGEDFNNQEKIARLLRFSSTHNGSANQDVSLSEYISRMAEGQEIIYYITADSFNSAINSPHLEVFRKKKIEVLLLSDRIDEWMLSHLKEFEGKRLVSIAKDDFDISKISEGEDIKNLEPSEFQKEVIKNIEKTLSDRVKEVRVSSRLVDSPACVVVEKNDLSPHLIRMLKASGQNPPSSKPILEVNSEHEFLKKIATIDSDKKFEEWANLLLDQAILASGGSLNDPSSFVKRLNNIILDK</sequence>
<evidence type="ECO:0000259" key="12">
    <source>
        <dbReference type="SMART" id="SM00387"/>
    </source>
</evidence>
<dbReference type="NCBIfam" id="NF003555">
    <property type="entry name" value="PRK05218.1"/>
    <property type="match status" value="1"/>
</dbReference>
<feature type="binding site" evidence="11">
    <location>
        <position position="180"/>
    </location>
    <ligand>
        <name>ATP</name>
        <dbReference type="ChEBI" id="CHEBI:30616"/>
    </ligand>
</feature>
<dbReference type="Pfam" id="PF13589">
    <property type="entry name" value="HATPase_c_3"/>
    <property type="match status" value="1"/>
</dbReference>
<dbReference type="Gene3D" id="3.30.565.10">
    <property type="entry name" value="Histidine kinase-like ATPase, C-terminal domain"/>
    <property type="match status" value="1"/>
</dbReference>
<gene>
    <name evidence="10" type="primary">htpG</name>
    <name evidence="13" type="ORF">CDSE_0293</name>
</gene>
<feature type="binding site" evidence="11">
    <location>
        <position position="44"/>
    </location>
    <ligand>
        <name>ATP</name>
        <dbReference type="ChEBI" id="CHEBI:30616"/>
    </ligand>
</feature>
<comment type="similarity">
    <text evidence="2 10">Belongs to the heat shock protein 90 family.</text>
</comment>
<feature type="domain" description="Histidine kinase/HSP90-like ATPase" evidence="12">
    <location>
        <begin position="33"/>
        <end position="190"/>
    </location>
</feature>
<evidence type="ECO:0000256" key="1">
    <source>
        <dbReference type="ARBA" id="ARBA00004496"/>
    </source>
</evidence>
<dbReference type="Proteomes" id="UP000011547">
    <property type="component" value="Chromosome"/>
</dbReference>
<evidence type="ECO:0000313" key="13">
    <source>
        <dbReference type="EMBL" id="AGF46639.1"/>
    </source>
</evidence>
<dbReference type="PANTHER" id="PTHR11528">
    <property type="entry name" value="HEAT SHOCK PROTEIN 90 FAMILY MEMBER"/>
    <property type="match status" value="1"/>
</dbReference>
<comment type="function">
    <text evidence="8 10">Molecular chaperone. Has ATPase activity.</text>
</comment>
<keyword evidence="4 10" id="KW-0547">Nucleotide-binding</keyword>
<evidence type="ECO:0000256" key="3">
    <source>
        <dbReference type="ARBA" id="ARBA00022490"/>
    </source>
</evidence>
<dbReference type="Gene3D" id="1.20.120.790">
    <property type="entry name" value="Heat shock protein 90, C-terminal domain"/>
    <property type="match status" value="1"/>
</dbReference>
<dbReference type="eggNOG" id="COG0326">
    <property type="taxonomic scope" value="Bacteria"/>
</dbReference>
<feature type="binding site" evidence="11">
    <location>
        <position position="40"/>
    </location>
    <ligand>
        <name>ATP</name>
        <dbReference type="ChEBI" id="CHEBI:30616"/>
    </ligand>
</feature>
<evidence type="ECO:0000256" key="11">
    <source>
        <dbReference type="PIRSR" id="PIRSR002583-1"/>
    </source>
</evidence>
<feature type="binding site" evidence="11">
    <location>
        <position position="99"/>
    </location>
    <ligand>
        <name>ATP</name>
        <dbReference type="ChEBI" id="CHEBI:30616"/>
    </ligand>
</feature>
<dbReference type="Gene3D" id="3.40.50.11260">
    <property type="match status" value="1"/>
</dbReference>
<evidence type="ECO:0000256" key="9">
    <source>
        <dbReference type="ARBA" id="ARBA00070675"/>
    </source>
</evidence>
<dbReference type="InterPro" id="IPR020575">
    <property type="entry name" value="Hsp90_N"/>
</dbReference>
<name>M1LTJ4_9PROT</name>
<dbReference type="HOGENOM" id="CLU_006684_3_0_4"/>
<keyword evidence="14" id="KW-1185">Reference proteome</keyword>